<dbReference type="InterPro" id="IPR006674">
    <property type="entry name" value="HD_domain"/>
</dbReference>
<dbReference type="STRING" id="1618434.UR52_C0026G0003"/>
<sequence length="324" mass="37654">MIVTDRIYGKVKIEEPVLLELIHSQPVQRLKKINQAGASQYLFTWKDVSRYEHCIGVMLLLRKFGASLDEQIAGLLHDVPHTAFSHVIDFVFENKNHEFHEQFHEQIIIDSEIKQILSKYKIPANVAHPENFSLLERKIPDLCADRIDYALRDLFIYNHDLESVRAKLNGLKVVDNEFIFANIYAAESFARDYLSQDKHAWSDPRESALYMILAQAIRHALDKNILNIKDLFTDDAEVYQILQKHGDAYIQKKLGFMTPAFRIEPASLNHYHLFIKTKIRHVDPKVLSNGKLTRVSQISPKYKAQMENHLKEGNQGWYVLVYAK</sequence>
<evidence type="ECO:0000259" key="1">
    <source>
        <dbReference type="PROSITE" id="PS51831"/>
    </source>
</evidence>
<dbReference type="AlphaFoldDB" id="A0A0G0D369"/>
<dbReference type="SMART" id="SM00471">
    <property type="entry name" value="HDc"/>
    <property type="match status" value="1"/>
</dbReference>
<dbReference type="EMBL" id="LBPN01000026">
    <property type="protein sequence ID" value="KKP57700.1"/>
    <property type="molecule type" value="Genomic_DNA"/>
</dbReference>
<reference evidence="2 3" key="1">
    <citation type="journal article" date="2015" name="Nature">
        <title>rRNA introns, odd ribosomes, and small enigmatic genomes across a large radiation of phyla.</title>
        <authorList>
            <person name="Brown C.T."/>
            <person name="Hug L.A."/>
            <person name="Thomas B.C."/>
            <person name="Sharon I."/>
            <person name="Castelle C.J."/>
            <person name="Singh A."/>
            <person name="Wilkins M.J."/>
            <person name="Williams K.H."/>
            <person name="Banfield J.F."/>
        </authorList>
    </citation>
    <scope>NUCLEOTIDE SEQUENCE [LARGE SCALE GENOMIC DNA]</scope>
</reference>
<dbReference type="Pfam" id="PF01966">
    <property type="entry name" value="HD"/>
    <property type="match status" value="1"/>
</dbReference>
<protein>
    <recommendedName>
        <fullName evidence="1">HD domain-containing protein</fullName>
    </recommendedName>
</protein>
<dbReference type="Gene3D" id="1.10.3210.10">
    <property type="entry name" value="Hypothetical protein af1432"/>
    <property type="match status" value="1"/>
</dbReference>
<dbReference type="GO" id="GO:0006203">
    <property type="term" value="P:dGTP catabolic process"/>
    <property type="evidence" value="ECO:0007669"/>
    <property type="project" value="TreeGrafter"/>
</dbReference>
<dbReference type="InterPro" id="IPR003607">
    <property type="entry name" value="HD/PDEase_dom"/>
</dbReference>
<dbReference type="GO" id="GO:0008832">
    <property type="term" value="F:dGTPase activity"/>
    <property type="evidence" value="ECO:0007669"/>
    <property type="project" value="TreeGrafter"/>
</dbReference>
<dbReference type="PANTHER" id="PTHR11373:SF41">
    <property type="entry name" value="METAL-DEPENDENT PHOSPHOHYDROLASE"/>
    <property type="match status" value="1"/>
</dbReference>
<evidence type="ECO:0000313" key="2">
    <source>
        <dbReference type="EMBL" id="KKP57700.1"/>
    </source>
</evidence>
<evidence type="ECO:0000313" key="3">
    <source>
        <dbReference type="Proteomes" id="UP000034176"/>
    </source>
</evidence>
<gene>
    <name evidence="2" type="ORF">UR52_C0026G0003</name>
</gene>
<dbReference type="SUPFAM" id="SSF109604">
    <property type="entry name" value="HD-domain/PDEase-like"/>
    <property type="match status" value="1"/>
</dbReference>
<accession>A0A0G0D369</accession>
<dbReference type="InterPro" id="IPR050135">
    <property type="entry name" value="dGTPase-like"/>
</dbReference>
<comment type="caution">
    <text evidence="2">The sequence shown here is derived from an EMBL/GenBank/DDBJ whole genome shotgun (WGS) entry which is preliminary data.</text>
</comment>
<dbReference type="CDD" id="cd00077">
    <property type="entry name" value="HDc"/>
    <property type="match status" value="1"/>
</dbReference>
<dbReference type="PANTHER" id="PTHR11373">
    <property type="entry name" value="DEOXYNUCLEOSIDE TRIPHOSPHATE TRIPHOSPHOHYDROLASE"/>
    <property type="match status" value="1"/>
</dbReference>
<organism evidence="2 3">
    <name type="scientific">Candidatus Gottesmanbacteria bacterium GW2011_GWA1_34_13</name>
    <dbReference type="NCBI Taxonomy" id="1618434"/>
    <lineage>
        <taxon>Bacteria</taxon>
        <taxon>Candidatus Gottesmaniibacteriota</taxon>
    </lineage>
</organism>
<proteinExistence type="predicted"/>
<name>A0A0G0D369_9BACT</name>
<dbReference type="PROSITE" id="PS51831">
    <property type="entry name" value="HD"/>
    <property type="match status" value="1"/>
</dbReference>
<dbReference type="Proteomes" id="UP000034176">
    <property type="component" value="Unassembled WGS sequence"/>
</dbReference>
<feature type="domain" description="HD" evidence="1">
    <location>
        <begin position="50"/>
        <end position="150"/>
    </location>
</feature>